<name>A0A7X0BQ52_9PSED</name>
<evidence type="ECO:0000259" key="12">
    <source>
        <dbReference type="PROSITE" id="PS50111"/>
    </source>
</evidence>
<dbReference type="PANTHER" id="PTHR32089:SF74">
    <property type="entry name" value="METHYL-ACCEPTING CHEMOTAXIS PROTEIN AER"/>
    <property type="match status" value="1"/>
</dbReference>
<sequence length="526" mass="55720">MKINLPVSGRAIPVSPTANILSTTNLKGAVSYVNADFIAISGFTEEELLGVNHNIVRHPDMPPAAFAHLWQTLKAGKSWMGLVKNRSKNGDHYWVSAYATPVRRNGEVVEYQSVRTAATPEQTAAAEQLYARLRAGQAQDCLQPARLSYNARLLLTGSLAWPLLLGAGVALGGVSAMAGGGLALAGMGLSAALLAWQLTPLRRLAARARSIGDNPLSQTLYCGRRDELGQIDFALRMNEAEAGAVIGRIGDAAEQLAGHTEELAEQLAVSQASNQRQQGETDQVATAVNQMAASVQEVANSAQLSAVAAGCADQETVQGQQLVNQTSATISRLADEVQQAAGVIHQLEQHSSEISSVLEVIRGIAEQTNLLALNAAIEAARAGEQGRGFAVVADEVRGLASRTQQSTAEIQRMISSLQDGAHAAVAVMQRSREQAGHSVQQASEAAQALLGIGSRVNQITDMSVQIAAAVEQQSAVSEEINRNITRIRQAADSNVVAAEQSQIAAHQVAGLAQSLRLLAEQFWHRR</sequence>
<dbReference type="InterPro" id="IPR035965">
    <property type="entry name" value="PAS-like_dom_sf"/>
</dbReference>
<keyword evidence="3" id="KW-0488">Methylation</keyword>
<evidence type="ECO:0000256" key="8">
    <source>
        <dbReference type="ARBA" id="ARBA00023136"/>
    </source>
</evidence>
<keyword evidence="5" id="KW-0997">Cell inner membrane</keyword>
<dbReference type="Gene3D" id="3.30.450.20">
    <property type="entry name" value="PAS domain"/>
    <property type="match status" value="1"/>
</dbReference>
<dbReference type="SMART" id="SM00283">
    <property type="entry name" value="MA"/>
    <property type="match status" value="1"/>
</dbReference>
<keyword evidence="8" id="KW-0472">Membrane</keyword>
<proteinExistence type="inferred from homology"/>
<dbReference type="GO" id="GO:0004888">
    <property type="term" value="F:transmembrane signaling receptor activity"/>
    <property type="evidence" value="ECO:0007669"/>
    <property type="project" value="InterPro"/>
</dbReference>
<evidence type="ECO:0000256" key="11">
    <source>
        <dbReference type="PROSITE-ProRule" id="PRU00284"/>
    </source>
</evidence>
<evidence type="ECO:0000256" key="1">
    <source>
        <dbReference type="ARBA" id="ARBA00004429"/>
    </source>
</evidence>
<evidence type="ECO:0000256" key="5">
    <source>
        <dbReference type="ARBA" id="ARBA00022519"/>
    </source>
</evidence>
<evidence type="ECO:0000256" key="3">
    <source>
        <dbReference type="ARBA" id="ARBA00022481"/>
    </source>
</evidence>
<dbReference type="Gene3D" id="1.10.287.950">
    <property type="entry name" value="Methyl-accepting chemotaxis protein"/>
    <property type="match status" value="1"/>
</dbReference>
<dbReference type="GO" id="GO:0005886">
    <property type="term" value="C:plasma membrane"/>
    <property type="evidence" value="ECO:0007669"/>
    <property type="project" value="UniProtKB-SubCell"/>
</dbReference>
<dbReference type="PRINTS" id="PR00260">
    <property type="entry name" value="CHEMTRNSDUCR"/>
</dbReference>
<evidence type="ECO:0000256" key="2">
    <source>
        <dbReference type="ARBA" id="ARBA00022475"/>
    </source>
</evidence>
<gene>
    <name evidence="14" type="ORF">HNP49_000947</name>
</gene>
<keyword evidence="15" id="KW-1185">Reference proteome</keyword>
<dbReference type="InterPro" id="IPR004090">
    <property type="entry name" value="Chemotax_Me-accpt_rcpt"/>
</dbReference>
<dbReference type="Proteomes" id="UP000557193">
    <property type="component" value="Unassembled WGS sequence"/>
</dbReference>
<comment type="similarity">
    <text evidence="10">Belongs to the methyl-accepting chemotaxis (MCP) protein family.</text>
</comment>
<dbReference type="CDD" id="cd00130">
    <property type="entry name" value="PAS"/>
    <property type="match status" value="1"/>
</dbReference>
<comment type="caution">
    <text evidence="14">The sequence shown here is derived from an EMBL/GenBank/DDBJ whole genome shotgun (WGS) entry which is preliminary data.</text>
</comment>
<evidence type="ECO:0000256" key="10">
    <source>
        <dbReference type="ARBA" id="ARBA00029447"/>
    </source>
</evidence>
<dbReference type="SMART" id="SM00304">
    <property type="entry name" value="HAMP"/>
    <property type="match status" value="2"/>
</dbReference>
<dbReference type="Pfam" id="PF08447">
    <property type="entry name" value="PAS_3"/>
    <property type="match status" value="1"/>
</dbReference>
<keyword evidence="6" id="KW-0812">Transmembrane</keyword>
<dbReference type="CDD" id="cd06225">
    <property type="entry name" value="HAMP"/>
    <property type="match status" value="1"/>
</dbReference>
<reference evidence="14 15" key="1">
    <citation type="submission" date="2020-08" db="EMBL/GenBank/DDBJ databases">
        <title>Functional genomics of gut bacteria from endangered species of beetles.</title>
        <authorList>
            <person name="Carlos-Shanley C."/>
        </authorList>
    </citation>
    <scope>NUCLEOTIDE SEQUENCE [LARGE SCALE GENOMIC DNA]</scope>
    <source>
        <strain evidence="14 15">S00202</strain>
    </source>
</reference>
<dbReference type="SUPFAM" id="SSF55785">
    <property type="entry name" value="PYP-like sensor domain (PAS domain)"/>
    <property type="match status" value="1"/>
</dbReference>
<dbReference type="NCBIfam" id="TIGR00229">
    <property type="entry name" value="sensory_box"/>
    <property type="match status" value="1"/>
</dbReference>
<dbReference type="FunFam" id="3.30.450.20:FF:000046">
    <property type="entry name" value="Aerotaxis sensor receptor"/>
    <property type="match status" value="1"/>
</dbReference>
<evidence type="ECO:0000256" key="7">
    <source>
        <dbReference type="ARBA" id="ARBA00022989"/>
    </source>
</evidence>
<dbReference type="PROSITE" id="PS50112">
    <property type="entry name" value="PAS"/>
    <property type="match status" value="1"/>
</dbReference>
<evidence type="ECO:0000313" key="14">
    <source>
        <dbReference type="EMBL" id="MBB6340797.1"/>
    </source>
</evidence>
<dbReference type="Pfam" id="PF00672">
    <property type="entry name" value="HAMP"/>
    <property type="match status" value="1"/>
</dbReference>
<dbReference type="InterPro" id="IPR003660">
    <property type="entry name" value="HAMP_dom"/>
</dbReference>
<keyword evidence="9 11" id="KW-0807">Transducer</keyword>
<evidence type="ECO:0000256" key="4">
    <source>
        <dbReference type="ARBA" id="ARBA00022500"/>
    </source>
</evidence>
<protein>
    <submittedName>
        <fullName evidence="14">Aerotaxis receptor</fullName>
    </submittedName>
</protein>
<keyword evidence="4" id="KW-0145">Chemotaxis</keyword>
<dbReference type="GO" id="GO:0007165">
    <property type="term" value="P:signal transduction"/>
    <property type="evidence" value="ECO:0007669"/>
    <property type="project" value="UniProtKB-KW"/>
</dbReference>
<dbReference type="Pfam" id="PF00015">
    <property type="entry name" value="MCPsignal"/>
    <property type="match status" value="1"/>
</dbReference>
<dbReference type="InterPro" id="IPR004089">
    <property type="entry name" value="MCPsignal_dom"/>
</dbReference>
<dbReference type="AlphaFoldDB" id="A0A7X0BQ52"/>
<dbReference type="FunFam" id="1.10.287.950:FF:000001">
    <property type="entry name" value="Methyl-accepting chemotaxis sensory transducer"/>
    <property type="match status" value="1"/>
</dbReference>
<evidence type="ECO:0000256" key="9">
    <source>
        <dbReference type="ARBA" id="ARBA00023224"/>
    </source>
</evidence>
<dbReference type="InterPro" id="IPR000014">
    <property type="entry name" value="PAS"/>
</dbReference>
<feature type="domain" description="PAS" evidence="13">
    <location>
        <begin position="25"/>
        <end position="76"/>
    </location>
</feature>
<keyword evidence="2" id="KW-1003">Cell membrane</keyword>
<dbReference type="GO" id="GO:0052131">
    <property type="term" value="P:positive aerotaxis"/>
    <property type="evidence" value="ECO:0007669"/>
    <property type="project" value="UniProtKB-ARBA"/>
</dbReference>
<feature type="domain" description="Methyl-accepting transducer" evidence="12">
    <location>
        <begin position="252"/>
        <end position="488"/>
    </location>
</feature>
<evidence type="ECO:0000256" key="6">
    <source>
        <dbReference type="ARBA" id="ARBA00022692"/>
    </source>
</evidence>
<comment type="subcellular location">
    <subcellularLocation>
        <location evidence="1">Cell inner membrane</location>
        <topology evidence="1">Multi-pass membrane protein</topology>
    </subcellularLocation>
</comment>
<dbReference type="InterPro" id="IPR013655">
    <property type="entry name" value="PAS_fold_3"/>
</dbReference>
<dbReference type="PANTHER" id="PTHR32089">
    <property type="entry name" value="METHYL-ACCEPTING CHEMOTAXIS PROTEIN MCPB"/>
    <property type="match status" value="1"/>
</dbReference>
<evidence type="ECO:0000313" key="15">
    <source>
        <dbReference type="Proteomes" id="UP000557193"/>
    </source>
</evidence>
<keyword evidence="14" id="KW-0675">Receptor</keyword>
<evidence type="ECO:0000259" key="13">
    <source>
        <dbReference type="PROSITE" id="PS50112"/>
    </source>
</evidence>
<dbReference type="CDD" id="cd11386">
    <property type="entry name" value="MCP_signal"/>
    <property type="match status" value="1"/>
</dbReference>
<organism evidence="14 15">
    <name type="scientific">Pseudomonas fluvialis</name>
    <dbReference type="NCBI Taxonomy" id="1793966"/>
    <lineage>
        <taxon>Bacteria</taxon>
        <taxon>Pseudomonadati</taxon>
        <taxon>Pseudomonadota</taxon>
        <taxon>Gammaproteobacteria</taxon>
        <taxon>Pseudomonadales</taxon>
        <taxon>Pseudomonadaceae</taxon>
        <taxon>Pseudomonas</taxon>
    </lineage>
</organism>
<dbReference type="SUPFAM" id="SSF58104">
    <property type="entry name" value="Methyl-accepting chemotaxis protein (MCP) signaling domain"/>
    <property type="match status" value="1"/>
</dbReference>
<dbReference type="EMBL" id="JACHLL010000001">
    <property type="protein sequence ID" value="MBB6340797.1"/>
    <property type="molecule type" value="Genomic_DNA"/>
</dbReference>
<dbReference type="PROSITE" id="PS50111">
    <property type="entry name" value="CHEMOTAXIS_TRANSDUC_2"/>
    <property type="match status" value="1"/>
</dbReference>
<accession>A0A7X0BQ52</accession>
<keyword evidence="7" id="KW-1133">Transmembrane helix</keyword>